<dbReference type="AlphaFoldDB" id="A0A0M3IKN1"/>
<organism evidence="2 3">
    <name type="scientific">Ascaris lumbricoides</name>
    <name type="common">Giant roundworm</name>
    <dbReference type="NCBI Taxonomy" id="6252"/>
    <lineage>
        <taxon>Eukaryota</taxon>
        <taxon>Metazoa</taxon>
        <taxon>Ecdysozoa</taxon>
        <taxon>Nematoda</taxon>
        <taxon>Chromadorea</taxon>
        <taxon>Rhabditida</taxon>
        <taxon>Spirurina</taxon>
        <taxon>Ascaridomorpha</taxon>
        <taxon>Ascaridoidea</taxon>
        <taxon>Ascarididae</taxon>
        <taxon>Ascaris</taxon>
    </lineage>
</organism>
<name>A0A0M3IKN1_ASCLU</name>
<evidence type="ECO:0000313" key="2">
    <source>
        <dbReference type="Proteomes" id="UP000036681"/>
    </source>
</evidence>
<feature type="compositionally biased region" description="Polar residues" evidence="1">
    <location>
        <begin position="13"/>
        <end position="23"/>
    </location>
</feature>
<keyword evidence="2" id="KW-1185">Reference proteome</keyword>
<feature type="region of interest" description="Disordered" evidence="1">
    <location>
        <begin position="1"/>
        <end position="38"/>
    </location>
</feature>
<dbReference type="Proteomes" id="UP000036681">
    <property type="component" value="Unplaced"/>
</dbReference>
<reference evidence="3" key="1">
    <citation type="submission" date="2017-02" db="UniProtKB">
        <authorList>
            <consortium name="WormBaseParasite"/>
        </authorList>
    </citation>
    <scope>IDENTIFICATION</scope>
</reference>
<accession>A0A0M3IKN1</accession>
<sequence>MQRDRALPRRAARQSSLVATTRSAPVRSAAQISGSDGDANESIKIAKYSFSTYSLGESLKH</sequence>
<evidence type="ECO:0000256" key="1">
    <source>
        <dbReference type="SAM" id="MobiDB-lite"/>
    </source>
</evidence>
<proteinExistence type="predicted"/>
<dbReference type="WBParaSite" id="ALUE_0001930701-mRNA-1">
    <property type="protein sequence ID" value="ALUE_0001930701-mRNA-1"/>
    <property type="gene ID" value="ALUE_0001930701"/>
</dbReference>
<protein>
    <submittedName>
        <fullName evidence="3">Uncharacterized protein</fullName>
    </submittedName>
</protein>
<evidence type="ECO:0000313" key="3">
    <source>
        <dbReference type="WBParaSite" id="ALUE_0001930701-mRNA-1"/>
    </source>
</evidence>